<dbReference type="Pfam" id="PF00296">
    <property type="entry name" value="Bac_luciferase"/>
    <property type="match status" value="1"/>
</dbReference>
<dbReference type="InterPro" id="IPR050172">
    <property type="entry name" value="SsuD_RutA_monooxygenase"/>
</dbReference>
<dbReference type="PANTHER" id="PTHR42847:SF4">
    <property type="entry name" value="ALKANESULFONATE MONOOXYGENASE-RELATED"/>
    <property type="match status" value="1"/>
</dbReference>
<sequence length="294" mass="31932">MSRMKFGFVGSFGTPQQNVALARECEEHGWDGFFSWDGMSMGDWGGDALTAWDPFAVLAGAAAVTERISLGAMVFAVPRHRAWELAQRALTVDHLSGGRLVLPAGVGVLDDRGFTSVPGQPTALRERAQRLDETLAWLERSWSGEEFEADGQQVRTGPFRFAAPPVHGRIPVWPVGVWDARNPPLKNLRRALRWDGIVVQVRGTTPEEAEAGPDAVRELAAWIAEQRDGDAGQAPGTFDVVASGLLPSDAGEARDQAQAMADAGATWFIDSWWDPTAATPERLLERVRQGPPAL</sequence>
<keyword evidence="7" id="KW-1185">Reference proteome</keyword>
<gene>
    <name evidence="6" type="ORF">SAMN04324258_2287</name>
</gene>
<evidence type="ECO:0000313" key="7">
    <source>
        <dbReference type="Proteomes" id="UP000189777"/>
    </source>
</evidence>
<dbReference type="InterPro" id="IPR036661">
    <property type="entry name" value="Luciferase-like_sf"/>
</dbReference>
<dbReference type="Proteomes" id="UP000189777">
    <property type="component" value="Unassembled WGS sequence"/>
</dbReference>
<organism evidence="6 7">
    <name type="scientific">Krasilnikoviella flava</name>
    <dbReference type="NCBI Taxonomy" id="526729"/>
    <lineage>
        <taxon>Bacteria</taxon>
        <taxon>Bacillati</taxon>
        <taxon>Actinomycetota</taxon>
        <taxon>Actinomycetes</taxon>
        <taxon>Micrococcales</taxon>
        <taxon>Promicromonosporaceae</taxon>
        <taxon>Krasilnikoviella</taxon>
    </lineage>
</organism>
<keyword evidence="4 6" id="KW-0503">Monooxygenase</keyword>
<proteinExistence type="predicted"/>
<accession>A0A1T5KR39</accession>
<evidence type="ECO:0000313" key="6">
    <source>
        <dbReference type="EMBL" id="SKC66113.1"/>
    </source>
</evidence>
<dbReference type="STRING" id="526729.SAMN04324258_2287"/>
<dbReference type="AlphaFoldDB" id="A0A1T5KR39"/>
<evidence type="ECO:0000256" key="3">
    <source>
        <dbReference type="ARBA" id="ARBA00023002"/>
    </source>
</evidence>
<protein>
    <submittedName>
        <fullName evidence="6">Flavin-dependent oxidoreductase, luciferase family (Includes alkanesulfonate monooxygenase SsuD and methylene tetrahydromethanopterin reductase)</fullName>
    </submittedName>
</protein>
<dbReference type="EMBL" id="FUZQ01000004">
    <property type="protein sequence ID" value="SKC66113.1"/>
    <property type="molecule type" value="Genomic_DNA"/>
</dbReference>
<keyword evidence="2" id="KW-0288">FMN</keyword>
<keyword evidence="1" id="KW-0285">Flavoprotein</keyword>
<evidence type="ECO:0000256" key="1">
    <source>
        <dbReference type="ARBA" id="ARBA00022630"/>
    </source>
</evidence>
<dbReference type="Gene3D" id="3.20.20.30">
    <property type="entry name" value="Luciferase-like domain"/>
    <property type="match status" value="1"/>
</dbReference>
<dbReference type="GO" id="GO:0046306">
    <property type="term" value="P:alkanesulfonate catabolic process"/>
    <property type="evidence" value="ECO:0007669"/>
    <property type="project" value="TreeGrafter"/>
</dbReference>
<dbReference type="InterPro" id="IPR011251">
    <property type="entry name" value="Luciferase-like_dom"/>
</dbReference>
<reference evidence="6 7" key="1">
    <citation type="submission" date="2017-02" db="EMBL/GenBank/DDBJ databases">
        <authorList>
            <person name="Peterson S.W."/>
        </authorList>
    </citation>
    <scope>NUCLEOTIDE SEQUENCE [LARGE SCALE GENOMIC DNA]</scope>
    <source>
        <strain evidence="6 7">DSM 21481</strain>
    </source>
</reference>
<dbReference type="SUPFAM" id="SSF51679">
    <property type="entry name" value="Bacterial luciferase-like"/>
    <property type="match status" value="1"/>
</dbReference>
<evidence type="ECO:0000259" key="5">
    <source>
        <dbReference type="Pfam" id="PF00296"/>
    </source>
</evidence>
<dbReference type="RefSeq" id="WP_322788697.1">
    <property type="nucleotide sequence ID" value="NZ_FUZQ01000004.1"/>
</dbReference>
<feature type="domain" description="Luciferase-like" evidence="5">
    <location>
        <begin position="14"/>
        <end position="261"/>
    </location>
</feature>
<evidence type="ECO:0000256" key="4">
    <source>
        <dbReference type="ARBA" id="ARBA00023033"/>
    </source>
</evidence>
<dbReference type="PANTHER" id="PTHR42847">
    <property type="entry name" value="ALKANESULFONATE MONOOXYGENASE"/>
    <property type="match status" value="1"/>
</dbReference>
<dbReference type="GO" id="GO:0008726">
    <property type="term" value="F:alkanesulfonate monooxygenase activity"/>
    <property type="evidence" value="ECO:0007669"/>
    <property type="project" value="TreeGrafter"/>
</dbReference>
<name>A0A1T5KR39_9MICO</name>
<keyword evidence="3" id="KW-0560">Oxidoreductase</keyword>
<evidence type="ECO:0000256" key="2">
    <source>
        <dbReference type="ARBA" id="ARBA00022643"/>
    </source>
</evidence>